<reference evidence="2 3" key="1">
    <citation type="submission" date="2021-06" db="EMBL/GenBank/DDBJ databases">
        <authorList>
            <person name="Palmer J.M."/>
        </authorList>
    </citation>
    <scope>NUCLEOTIDE SEQUENCE [LARGE SCALE GENOMIC DNA]</scope>
    <source>
        <strain evidence="3">if_2019</strain>
        <tissue evidence="2">Muscle</tissue>
    </source>
</reference>
<comment type="caution">
    <text evidence="2">The sequence shown here is derived from an EMBL/GenBank/DDBJ whole genome shotgun (WGS) entry which is preliminary data.</text>
</comment>
<gene>
    <name evidence="2" type="ORF">ILYODFUR_015287</name>
</gene>
<protein>
    <submittedName>
        <fullName evidence="2">Uncharacterized protein</fullName>
    </submittedName>
</protein>
<name>A0ABV0UTD7_9TELE</name>
<keyword evidence="3" id="KW-1185">Reference proteome</keyword>
<accession>A0ABV0UTD7</accession>
<dbReference type="Proteomes" id="UP001482620">
    <property type="component" value="Unassembled WGS sequence"/>
</dbReference>
<proteinExistence type="predicted"/>
<evidence type="ECO:0000313" key="2">
    <source>
        <dbReference type="EMBL" id="MEQ2248049.1"/>
    </source>
</evidence>
<evidence type="ECO:0000313" key="3">
    <source>
        <dbReference type="Proteomes" id="UP001482620"/>
    </source>
</evidence>
<feature type="compositionally biased region" description="Gly residues" evidence="1">
    <location>
        <begin position="83"/>
        <end position="92"/>
    </location>
</feature>
<dbReference type="EMBL" id="JAHRIQ010082431">
    <property type="protein sequence ID" value="MEQ2248049.1"/>
    <property type="molecule type" value="Genomic_DNA"/>
</dbReference>
<sequence length="163" mass="18244">MPHTGRRKTCEVMKKIKMRLGGHQSRLKTHVFPTERIVWRPETKQPEVRSPCVISSVCAPQNPTGLTRPNARSAVTERLACLRGGGGGGGEKGTWMNGKKSPSSDWQAGRTDGAQFFQAFCGEGRRADHLLSSFFLEFQETPPPPPDSDLWTPRRCILPFFRH</sequence>
<organism evidence="2 3">
    <name type="scientific">Ilyodon furcidens</name>
    <name type="common">goldbreast splitfin</name>
    <dbReference type="NCBI Taxonomy" id="33524"/>
    <lineage>
        <taxon>Eukaryota</taxon>
        <taxon>Metazoa</taxon>
        <taxon>Chordata</taxon>
        <taxon>Craniata</taxon>
        <taxon>Vertebrata</taxon>
        <taxon>Euteleostomi</taxon>
        <taxon>Actinopterygii</taxon>
        <taxon>Neopterygii</taxon>
        <taxon>Teleostei</taxon>
        <taxon>Neoteleostei</taxon>
        <taxon>Acanthomorphata</taxon>
        <taxon>Ovalentaria</taxon>
        <taxon>Atherinomorphae</taxon>
        <taxon>Cyprinodontiformes</taxon>
        <taxon>Goodeidae</taxon>
        <taxon>Ilyodon</taxon>
    </lineage>
</organism>
<feature type="region of interest" description="Disordered" evidence="1">
    <location>
        <begin position="83"/>
        <end position="108"/>
    </location>
</feature>
<evidence type="ECO:0000256" key="1">
    <source>
        <dbReference type="SAM" id="MobiDB-lite"/>
    </source>
</evidence>